<evidence type="ECO:0000256" key="2">
    <source>
        <dbReference type="ARBA" id="ARBA00004429"/>
    </source>
</evidence>
<keyword evidence="6 10" id="KW-0812">Transmembrane</keyword>
<dbReference type="GO" id="GO:0022857">
    <property type="term" value="F:transmembrane transporter activity"/>
    <property type="evidence" value="ECO:0007669"/>
    <property type="project" value="InterPro"/>
</dbReference>
<feature type="transmembrane region" description="Helical" evidence="10">
    <location>
        <begin position="73"/>
        <end position="100"/>
    </location>
</feature>
<organism evidence="12 13">
    <name type="scientific">Pseudacidovorax intermedius</name>
    <dbReference type="NCBI Taxonomy" id="433924"/>
    <lineage>
        <taxon>Bacteria</taxon>
        <taxon>Pseudomonadati</taxon>
        <taxon>Pseudomonadota</taxon>
        <taxon>Betaproteobacteria</taxon>
        <taxon>Burkholderiales</taxon>
        <taxon>Comamonadaceae</taxon>
        <taxon>Pseudacidovorax</taxon>
    </lineage>
</organism>
<proteinExistence type="inferred from homology"/>
<feature type="domain" description="ABC transmembrane type-1" evidence="11">
    <location>
        <begin position="21"/>
        <end position="210"/>
    </location>
</feature>
<dbReference type="PROSITE" id="PS50928">
    <property type="entry name" value="ABC_TM1"/>
    <property type="match status" value="1"/>
</dbReference>
<dbReference type="NCBIfam" id="TIGR01726">
    <property type="entry name" value="HEQRo_perm_3TM"/>
    <property type="match status" value="1"/>
</dbReference>
<dbReference type="RefSeq" id="WP_058644337.1">
    <property type="nucleotide sequence ID" value="NZ_LDSL01000185.1"/>
</dbReference>
<sequence length="221" mass="24400">MDFSWDFTPVLQNWPVLLKGVGMTALLWAIAFPLSMVLGLLLSLATGSGRRVPVLLGSSWVELFRNTPVMVQLIWFFYAFPILTGVQLTPLVAALCGLVLNASAYCSEIFRGGIASLPRGQWEGARALGMTRTQLMRRVIVPQVLARMLPAFTNRGIELAKNTSIASVIAVQELMYQGRALSAAFYRPLEILTAVGLIYFVLIYPGSYLASRLEKRFALRA</sequence>
<evidence type="ECO:0000256" key="4">
    <source>
        <dbReference type="ARBA" id="ARBA00022448"/>
    </source>
</evidence>
<dbReference type="InterPro" id="IPR000515">
    <property type="entry name" value="MetI-like"/>
</dbReference>
<dbReference type="Proteomes" id="UP000072741">
    <property type="component" value="Unassembled WGS sequence"/>
</dbReference>
<dbReference type="PANTHER" id="PTHR30614">
    <property type="entry name" value="MEMBRANE COMPONENT OF AMINO ACID ABC TRANSPORTER"/>
    <property type="match status" value="1"/>
</dbReference>
<name>A0A147GM63_9BURK</name>
<dbReference type="SUPFAM" id="SSF161098">
    <property type="entry name" value="MetI-like"/>
    <property type="match status" value="1"/>
</dbReference>
<evidence type="ECO:0000256" key="10">
    <source>
        <dbReference type="RuleBase" id="RU363032"/>
    </source>
</evidence>
<evidence type="ECO:0000256" key="3">
    <source>
        <dbReference type="ARBA" id="ARBA00010072"/>
    </source>
</evidence>
<dbReference type="InterPro" id="IPR035906">
    <property type="entry name" value="MetI-like_sf"/>
</dbReference>
<dbReference type="PANTHER" id="PTHR30614:SF20">
    <property type="entry name" value="GLUTAMINE TRANSPORT SYSTEM PERMEASE PROTEIN GLNP"/>
    <property type="match status" value="1"/>
</dbReference>
<feature type="transmembrane region" description="Helical" evidence="10">
    <location>
        <begin position="191"/>
        <end position="210"/>
    </location>
</feature>
<dbReference type="EMBL" id="LDSL01000185">
    <property type="protein sequence ID" value="KTT14522.1"/>
    <property type="molecule type" value="Genomic_DNA"/>
</dbReference>
<accession>A0A147GM63</accession>
<dbReference type="CDD" id="cd06261">
    <property type="entry name" value="TM_PBP2"/>
    <property type="match status" value="1"/>
</dbReference>
<protein>
    <submittedName>
        <fullName evidence="12">ABC transporter permease</fullName>
    </submittedName>
</protein>
<evidence type="ECO:0000313" key="13">
    <source>
        <dbReference type="Proteomes" id="UP000072741"/>
    </source>
</evidence>
<comment type="function">
    <text evidence="1">Part of the binding-protein-dependent transport system for glutamine; probably responsible for the translocation of the substrate across the membrane.</text>
</comment>
<evidence type="ECO:0000256" key="7">
    <source>
        <dbReference type="ARBA" id="ARBA00022970"/>
    </source>
</evidence>
<keyword evidence="5" id="KW-1003">Cell membrane</keyword>
<evidence type="ECO:0000313" key="12">
    <source>
        <dbReference type="EMBL" id="KTT14522.1"/>
    </source>
</evidence>
<evidence type="ECO:0000256" key="6">
    <source>
        <dbReference type="ARBA" id="ARBA00022692"/>
    </source>
</evidence>
<keyword evidence="4 10" id="KW-0813">Transport</keyword>
<comment type="similarity">
    <text evidence="3">Belongs to the binding-protein-dependent transport system permease family. HisMQ subfamily.</text>
</comment>
<keyword evidence="13" id="KW-1185">Reference proteome</keyword>
<dbReference type="Pfam" id="PF00528">
    <property type="entry name" value="BPD_transp_1"/>
    <property type="match status" value="1"/>
</dbReference>
<dbReference type="GO" id="GO:0006865">
    <property type="term" value="P:amino acid transport"/>
    <property type="evidence" value="ECO:0007669"/>
    <property type="project" value="UniProtKB-KW"/>
</dbReference>
<reference evidence="12 13" key="1">
    <citation type="journal article" date="2016" name="Front. Microbiol.">
        <title>Genomic Resource of Rice Seed Associated Bacteria.</title>
        <authorList>
            <person name="Midha S."/>
            <person name="Bansal K."/>
            <person name="Sharma S."/>
            <person name="Kumar N."/>
            <person name="Patil P.P."/>
            <person name="Chaudhry V."/>
            <person name="Patil P.B."/>
        </authorList>
    </citation>
    <scope>NUCLEOTIDE SEQUENCE [LARGE SCALE GENOMIC DNA]</scope>
    <source>
        <strain evidence="12 13">NS331</strain>
    </source>
</reference>
<keyword evidence="7" id="KW-0029">Amino-acid transport</keyword>
<dbReference type="PATRIC" id="fig|433924.3.peg.1905"/>
<evidence type="ECO:0000256" key="9">
    <source>
        <dbReference type="ARBA" id="ARBA00023136"/>
    </source>
</evidence>
<gene>
    <name evidence="12" type="ORF">NS331_23465</name>
</gene>
<feature type="transmembrane region" description="Helical" evidence="10">
    <location>
        <begin position="20"/>
        <end position="42"/>
    </location>
</feature>
<dbReference type="OrthoDB" id="9771188at2"/>
<evidence type="ECO:0000259" key="11">
    <source>
        <dbReference type="PROSITE" id="PS50928"/>
    </source>
</evidence>
<evidence type="ECO:0000256" key="8">
    <source>
        <dbReference type="ARBA" id="ARBA00022989"/>
    </source>
</evidence>
<keyword evidence="8 10" id="KW-1133">Transmembrane helix</keyword>
<dbReference type="InterPro" id="IPR043429">
    <property type="entry name" value="ArtM/GltK/GlnP/TcyL/YhdX-like"/>
</dbReference>
<dbReference type="InterPro" id="IPR010065">
    <property type="entry name" value="AA_ABC_transptr_permease_3TM"/>
</dbReference>
<dbReference type="GO" id="GO:0043190">
    <property type="term" value="C:ATP-binding cassette (ABC) transporter complex"/>
    <property type="evidence" value="ECO:0007669"/>
    <property type="project" value="InterPro"/>
</dbReference>
<evidence type="ECO:0000256" key="5">
    <source>
        <dbReference type="ARBA" id="ARBA00022475"/>
    </source>
</evidence>
<dbReference type="AlphaFoldDB" id="A0A147GM63"/>
<evidence type="ECO:0000256" key="1">
    <source>
        <dbReference type="ARBA" id="ARBA00003159"/>
    </source>
</evidence>
<keyword evidence="9 10" id="KW-0472">Membrane</keyword>
<dbReference type="Gene3D" id="1.10.3720.10">
    <property type="entry name" value="MetI-like"/>
    <property type="match status" value="1"/>
</dbReference>
<comment type="caution">
    <text evidence="12">The sequence shown here is derived from an EMBL/GenBank/DDBJ whole genome shotgun (WGS) entry which is preliminary data.</text>
</comment>
<comment type="subcellular location">
    <subcellularLocation>
        <location evidence="2">Cell inner membrane</location>
        <topology evidence="2">Multi-pass membrane protein</topology>
    </subcellularLocation>
    <subcellularLocation>
        <location evidence="10">Cell membrane</location>
        <topology evidence="10">Multi-pass membrane protein</topology>
    </subcellularLocation>
</comment>